<accession>A0ABR1UMQ7</accession>
<keyword evidence="9" id="KW-1185">Reference proteome</keyword>
<comment type="subcellular location">
    <subcellularLocation>
        <location evidence="1">Membrane</location>
        <topology evidence="1">Multi-pass membrane protein</topology>
    </subcellularLocation>
</comment>
<proteinExistence type="inferred from homology"/>
<dbReference type="Pfam" id="PF04117">
    <property type="entry name" value="Mpv17_PMP22"/>
    <property type="match status" value="1"/>
</dbReference>
<feature type="transmembrane region" description="Helical" evidence="6">
    <location>
        <begin position="201"/>
        <end position="220"/>
    </location>
</feature>
<feature type="region of interest" description="Disordered" evidence="7">
    <location>
        <begin position="76"/>
        <end position="118"/>
    </location>
</feature>
<sequence length="253" mass="26507">MPSMLATALQNTCIKAAANLTAQLASRWHAEGTPESLDKQRILEFAFFGFIGALIGYEWHHGLERHFPTRTRTFKQRVAGDNLEKGRDPEEKPAVPESSGGNGGGGGGGGGGGSGSGSGSSGDLKISYRNVAAKLVLDQTISLSLMITLFLIITNILRLPTLTLVFGVVRRKLWGLLRAGWTIWPAVGLVNFIWVPVRSRVLVASCVGFGWNIFLSVMAARHAEEHKTLGLSVVGAGGAAAGAGMGVGAGGGK</sequence>
<evidence type="ECO:0000256" key="1">
    <source>
        <dbReference type="ARBA" id="ARBA00004141"/>
    </source>
</evidence>
<comment type="similarity">
    <text evidence="2 6">Belongs to the peroxisomal membrane protein PXMP2/4 family.</text>
</comment>
<evidence type="ECO:0000256" key="4">
    <source>
        <dbReference type="ARBA" id="ARBA00022989"/>
    </source>
</evidence>
<dbReference type="InterPro" id="IPR007248">
    <property type="entry name" value="Mpv17_PMP22"/>
</dbReference>
<evidence type="ECO:0000256" key="3">
    <source>
        <dbReference type="ARBA" id="ARBA00022692"/>
    </source>
</evidence>
<feature type="transmembrane region" description="Helical" evidence="6">
    <location>
        <begin position="176"/>
        <end position="195"/>
    </location>
</feature>
<reference evidence="8 9" key="1">
    <citation type="submission" date="2023-01" db="EMBL/GenBank/DDBJ databases">
        <title>Analysis of 21 Apiospora genomes using comparative genomics revels a genus with tremendous synthesis potential of carbohydrate active enzymes and secondary metabolites.</title>
        <authorList>
            <person name="Sorensen T."/>
        </authorList>
    </citation>
    <scope>NUCLEOTIDE SEQUENCE [LARGE SCALE GENOMIC DNA]</scope>
    <source>
        <strain evidence="8 9">CBS 83171</strain>
    </source>
</reference>
<feature type="transmembrane region" description="Helical" evidence="6">
    <location>
        <begin position="145"/>
        <end position="169"/>
    </location>
</feature>
<evidence type="ECO:0000313" key="9">
    <source>
        <dbReference type="Proteomes" id="UP001446871"/>
    </source>
</evidence>
<evidence type="ECO:0000256" key="5">
    <source>
        <dbReference type="ARBA" id="ARBA00023136"/>
    </source>
</evidence>
<evidence type="ECO:0000256" key="6">
    <source>
        <dbReference type="RuleBase" id="RU363053"/>
    </source>
</evidence>
<keyword evidence="3 6" id="KW-0812">Transmembrane</keyword>
<evidence type="ECO:0000256" key="2">
    <source>
        <dbReference type="ARBA" id="ARBA00006824"/>
    </source>
</evidence>
<gene>
    <name evidence="8" type="ORF">PG996_009892</name>
</gene>
<keyword evidence="4 6" id="KW-1133">Transmembrane helix</keyword>
<dbReference type="Proteomes" id="UP001446871">
    <property type="component" value="Unassembled WGS sequence"/>
</dbReference>
<evidence type="ECO:0000313" key="8">
    <source>
        <dbReference type="EMBL" id="KAK8059962.1"/>
    </source>
</evidence>
<feature type="compositionally biased region" description="Gly residues" evidence="7">
    <location>
        <begin position="100"/>
        <end position="118"/>
    </location>
</feature>
<name>A0ABR1UMQ7_9PEZI</name>
<comment type="caution">
    <text evidence="8">The sequence shown here is derived from an EMBL/GenBank/DDBJ whole genome shotgun (WGS) entry which is preliminary data.</text>
</comment>
<dbReference type="PANTHER" id="PTHR11266">
    <property type="entry name" value="PEROXISOMAL MEMBRANE PROTEIN 2, PXMP2 MPV17"/>
    <property type="match status" value="1"/>
</dbReference>
<protein>
    <submittedName>
        <fullName evidence="8">Uncharacterized protein</fullName>
    </submittedName>
</protein>
<dbReference type="EMBL" id="JAQQWM010000006">
    <property type="protein sequence ID" value="KAK8059962.1"/>
    <property type="molecule type" value="Genomic_DNA"/>
</dbReference>
<keyword evidence="5 6" id="KW-0472">Membrane</keyword>
<dbReference type="PANTHER" id="PTHR11266:SF80">
    <property type="entry name" value="PEROXISOMAL MEMBRANE PROTEIN 2"/>
    <property type="match status" value="1"/>
</dbReference>
<organism evidence="8 9">
    <name type="scientific">Apiospora saccharicola</name>
    <dbReference type="NCBI Taxonomy" id="335842"/>
    <lineage>
        <taxon>Eukaryota</taxon>
        <taxon>Fungi</taxon>
        <taxon>Dikarya</taxon>
        <taxon>Ascomycota</taxon>
        <taxon>Pezizomycotina</taxon>
        <taxon>Sordariomycetes</taxon>
        <taxon>Xylariomycetidae</taxon>
        <taxon>Amphisphaeriales</taxon>
        <taxon>Apiosporaceae</taxon>
        <taxon>Apiospora</taxon>
    </lineage>
</organism>
<evidence type="ECO:0000256" key="7">
    <source>
        <dbReference type="SAM" id="MobiDB-lite"/>
    </source>
</evidence>
<feature type="compositionally biased region" description="Basic and acidic residues" evidence="7">
    <location>
        <begin position="82"/>
        <end position="94"/>
    </location>
</feature>